<dbReference type="Gene3D" id="1.10.3720.10">
    <property type="entry name" value="MetI-like"/>
    <property type="match status" value="2"/>
</dbReference>
<feature type="transmembrane region" description="Helical" evidence="7">
    <location>
        <begin position="218"/>
        <end position="241"/>
    </location>
</feature>
<comment type="similarity">
    <text evidence="7">Belongs to the binding-protein-dependent transport system permease family.</text>
</comment>
<feature type="transmembrane region" description="Helical" evidence="7">
    <location>
        <begin position="331"/>
        <end position="353"/>
    </location>
</feature>
<feature type="domain" description="ABC transmembrane type-1" evidence="8">
    <location>
        <begin position="325"/>
        <end position="505"/>
    </location>
</feature>
<evidence type="ECO:0000313" key="9">
    <source>
        <dbReference type="EMBL" id="POF34144.1"/>
    </source>
</evidence>
<feature type="transmembrane region" description="Helical" evidence="7">
    <location>
        <begin position="270"/>
        <end position="291"/>
    </location>
</feature>
<dbReference type="RefSeq" id="WP_103220768.1">
    <property type="nucleotide sequence ID" value="NZ_PPCN01000001.1"/>
</dbReference>
<evidence type="ECO:0000313" key="10">
    <source>
        <dbReference type="Proteomes" id="UP000236959"/>
    </source>
</evidence>
<evidence type="ECO:0000256" key="5">
    <source>
        <dbReference type="ARBA" id="ARBA00022989"/>
    </source>
</evidence>
<dbReference type="SUPFAM" id="SSF161098">
    <property type="entry name" value="MetI-like"/>
    <property type="match status" value="2"/>
</dbReference>
<feature type="transmembrane region" description="Helical" evidence="7">
    <location>
        <begin position="60"/>
        <end position="84"/>
    </location>
</feature>
<evidence type="ECO:0000256" key="7">
    <source>
        <dbReference type="RuleBase" id="RU363032"/>
    </source>
</evidence>
<comment type="caution">
    <text evidence="9">The sequence shown here is derived from an EMBL/GenBank/DDBJ whole genome shotgun (WGS) entry which is preliminary data.</text>
</comment>
<keyword evidence="10" id="KW-1185">Reference proteome</keyword>
<dbReference type="GO" id="GO:0005886">
    <property type="term" value="C:plasma membrane"/>
    <property type="evidence" value="ECO:0007669"/>
    <property type="project" value="UniProtKB-SubCell"/>
</dbReference>
<keyword evidence="5 7" id="KW-1133">Transmembrane helix</keyword>
<sequence length="519" mass="54768">MTRLGDHIATGVLILLLLAAWEFAGQLKLVADGTLPPLSAILLRLAAEWREYWPHVGATLYTASLGFLIGNTVALTAAVSFCLWPVTERIFRGVNIAAFTVPPIAIAPVLVIALDGETARITLAALLVYFPTMTAAMAGLRSADPRAVDLIRAYGGGPLRTLWLLRLRAALPAILSGFQVAAPAAVLGAVLAEFGSGARWGLGTFLLGSLGRAEPDRLWGIGLTATAIAGLGYALSATLAARTTSLNRAVNIGIAGPEPDTASEAPVRRALLLAAAILMPLLIWQAMLLWADLSPIIAKTPMGVIDYLITGKTASSAQTRLLAALAETVPITIAGMLLGLGFAFALALLSFAAPLLMRALLPFALVTQTMPLVALTPLAVLIFGRGITVTLVITISVTFFAAFVVLAQGFAMIPKAAFDLVDAYGASTLRKLRLIAIPASRQWLFVAARLALPKALLGVMIAEWLATGKGLGNLLNQSRGYLDYGMIWAVAVVSILLSVLLYQLTPVLEWVGRSDRRSK</sequence>
<evidence type="ECO:0000256" key="1">
    <source>
        <dbReference type="ARBA" id="ARBA00004651"/>
    </source>
</evidence>
<organism evidence="9 10">
    <name type="scientific">Roseibium marinum</name>
    <dbReference type="NCBI Taxonomy" id="281252"/>
    <lineage>
        <taxon>Bacteria</taxon>
        <taxon>Pseudomonadati</taxon>
        <taxon>Pseudomonadota</taxon>
        <taxon>Alphaproteobacteria</taxon>
        <taxon>Hyphomicrobiales</taxon>
        <taxon>Stappiaceae</taxon>
        <taxon>Roseibium</taxon>
    </lineage>
</organism>
<dbReference type="PANTHER" id="PTHR30151">
    <property type="entry name" value="ALKANE SULFONATE ABC TRANSPORTER-RELATED, MEMBRANE SUBUNIT"/>
    <property type="match status" value="1"/>
</dbReference>
<reference evidence="9 10" key="1">
    <citation type="submission" date="2018-01" db="EMBL/GenBank/DDBJ databases">
        <title>Genomic Encyclopedia of Archaeal and Bacterial Type Strains, Phase II (KMG-II): from individual species to whole genera.</title>
        <authorList>
            <person name="Goeker M."/>
        </authorList>
    </citation>
    <scope>NUCLEOTIDE SEQUENCE [LARGE SCALE GENOMIC DNA]</scope>
    <source>
        <strain evidence="9 10">DSM 17023</strain>
    </source>
</reference>
<feature type="transmembrane region" description="Helical" evidence="7">
    <location>
        <begin position="96"/>
        <end position="114"/>
    </location>
</feature>
<keyword evidence="2 7" id="KW-0813">Transport</keyword>
<evidence type="ECO:0000259" key="8">
    <source>
        <dbReference type="PROSITE" id="PS50928"/>
    </source>
</evidence>
<feature type="transmembrane region" description="Helical" evidence="7">
    <location>
        <begin position="389"/>
        <end position="407"/>
    </location>
</feature>
<feature type="domain" description="ABC transmembrane type-1" evidence="8">
    <location>
        <begin position="56"/>
        <end position="240"/>
    </location>
</feature>
<dbReference type="AlphaFoldDB" id="A0A2S3V2D9"/>
<dbReference type="InterPro" id="IPR035906">
    <property type="entry name" value="MetI-like_sf"/>
</dbReference>
<keyword evidence="4 7" id="KW-0812">Transmembrane</keyword>
<name>A0A2S3V2D9_9HYPH</name>
<dbReference type="PROSITE" id="PS50928">
    <property type="entry name" value="ABC_TM1"/>
    <property type="match status" value="2"/>
</dbReference>
<dbReference type="OrthoDB" id="9799271at2"/>
<evidence type="ECO:0000256" key="3">
    <source>
        <dbReference type="ARBA" id="ARBA00022475"/>
    </source>
</evidence>
<proteinExistence type="inferred from homology"/>
<feature type="transmembrane region" description="Helical" evidence="7">
    <location>
        <begin position="443"/>
        <end position="466"/>
    </location>
</feature>
<evidence type="ECO:0000256" key="6">
    <source>
        <dbReference type="ARBA" id="ARBA00023136"/>
    </source>
</evidence>
<dbReference type="EMBL" id="PPCN01000001">
    <property type="protein sequence ID" value="POF34144.1"/>
    <property type="molecule type" value="Genomic_DNA"/>
</dbReference>
<dbReference type="GO" id="GO:0055085">
    <property type="term" value="P:transmembrane transport"/>
    <property type="evidence" value="ECO:0007669"/>
    <property type="project" value="InterPro"/>
</dbReference>
<feature type="transmembrane region" description="Helical" evidence="7">
    <location>
        <begin position="169"/>
        <end position="192"/>
    </location>
</feature>
<evidence type="ECO:0000256" key="2">
    <source>
        <dbReference type="ARBA" id="ARBA00022448"/>
    </source>
</evidence>
<dbReference type="Pfam" id="PF00528">
    <property type="entry name" value="BPD_transp_1"/>
    <property type="match status" value="2"/>
</dbReference>
<dbReference type="CDD" id="cd06261">
    <property type="entry name" value="TM_PBP2"/>
    <property type="match status" value="1"/>
</dbReference>
<feature type="transmembrane region" description="Helical" evidence="7">
    <location>
        <begin position="486"/>
        <end position="511"/>
    </location>
</feature>
<dbReference type="PANTHER" id="PTHR30151:SF20">
    <property type="entry name" value="ABC TRANSPORTER PERMEASE PROTEIN HI_0355-RELATED"/>
    <property type="match status" value="1"/>
</dbReference>
<feature type="transmembrane region" description="Helical" evidence="7">
    <location>
        <begin position="360"/>
        <end position="383"/>
    </location>
</feature>
<comment type="subcellular location">
    <subcellularLocation>
        <location evidence="1 7">Cell membrane</location>
        <topology evidence="1 7">Multi-pass membrane protein</topology>
    </subcellularLocation>
</comment>
<accession>A0A2S3V2D9</accession>
<dbReference type="InterPro" id="IPR000515">
    <property type="entry name" value="MetI-like"/>
</dbReference>
<feature type="transmembrane region" description="Helical" evidence="7">
    <location>
        <begin position="120"/>
        <end position="140"/>
    </location>
</feature>
<keyword evidence="3" id="KW-1003">Cell membrane</keyword>
<protein>
    <submittedName>
        <fullName evidence="9">ABC-type nitrate/sulfonate/bicarbonate transport system permease component</fullName>
    </submittedName>
</protein>
<evidence type="ECO:0000256" key="4">
    <source>
        <dbReference type="ARBA" id="ARBA00022692"/>
    </source>
</evidence>
<gene>
    <name evidence="9" type="ORF">CLV41_101596</name>
</gene>
<keyword evidence="6 7" id="KW-0472">Membrane</keyword>
<dbReference type="Proteomes" id="UP000236959">
    <property type="component" value="Unassembled WGS sequence"/>
</dbReference>